<feature type="chain" id="PRO_5003847986" description="YARHG domain-containing protein" evidence="1">
    <location>
        <begin position="26"/>
        <end position="376"/>
    </location>
</feature>
<evidence type="ECO:0000313" key="2">
    <source>
        <dbReference type="EMBL" id="EKB54382.1"/>
    </source>
</evidence>
<evidence type="ECO:0000313" key="3">
    <source>
        <dbReference type="Proteomes" id="UP000006085"/>
    </source>
</evidence>
<dbReference type="STRING" id="883096.HMPREF9699_01925"/>
<accession>K1LQK8</accession>
<reference evidence="2 3" key="1">
    <citation type="submission" date="2012-07" db="EMBL/GenBank/DDBJ databases">
        <title>The Genome Sequence of Bergeyella zoohelcum ATCC 43767.</title>
        <authorList>
            <consortium name="The Broad Institute Genome Sequencing Platform"/>
            <person name="Earl A."/>
            <person name="Ward D."/>
            <person name="Feldgarden M."/>
            <person name="Gevers D."/>
            <person name="Huys G."/>
            <person name="Walker B."/>
            <person name="Young S.K."/>
            <person name="Zeng Q."/>
            <person name="Gargeya S."/>
            <person name="Fitzgerald M."/>
            <person name="Haas B."/>
            <person name="Abouelleil A."/>
            <person name="Alvarado L."/>
            <person name="Arachchi H.M."/>
            <person name="Berlin A.M."/>
            <person name="Chapman S.B."/>
            <person name="Goldberg J."/>
            <person name="Griggs A."/>
            <person name="Gujja S."/>
            <person name="Hansen M."/>
            <person name="Howarth C."/>
            <person name="Imamovic A."/>
            <person name="Larimer J."/>
            <person name="McCowen C."/>
            <person name="Montmayeur A."/>
            <person name="Murphy C."/>
            <person name="Neiman D."/>
            <person name="Pearson M."/>
            <person name="Priest M."/>
            <person name="Roberts A."/>
            <person name="Saif S."/>
            <person name="Shea T."/>
            <person name="Sisk P."/>
            <person name="Sykes S."/>
            <person name="Wortman J."/>
            <person name="Nusbaum C."/>
            <person name="Birren B."/>
        </authorList>
    </citation>
    <scope>NUCLEOTIDE SEQUENCE [LARGE SCALE GENOMIC DNA]</scope>
    <source>
        <strain evidence="2 3">ATCC 43767</strain>
    </source>
</reference>
<feature type="signal peptide" evidence="1">
    <location>
        <begin position="1"/>
        <end position="25"/>
    </location>
</feature>
<proteinExistence type="predicted"/>
<dbReference type="Proteomes" id="UP000006085">
    <property type="component" value="Unassembled WGS sequence"/>
</dbReference>
<organism evidence="2 3">
    <name type="scientific">Bergeyella zoohelcum ATCC 43767</name>
    <dbReference type="NCBI Taxonomy" id="883096"/>
    <lineage>
        <taxon>Bacteria</taxon>
        <taxon>Pseudomonadati</taxon>
        <taxon>Bacteroidota</taxon>
        <taxon>Flavobacteriia</taxon>
        <taxon>Flavobacteriales</taxon>
        <taxon>Weeksellaceae</taxon>
        <taxon>Bergeyella</taxon>
    </lineage>
</organism>
<dbReference type="EMBL" id="AGYA01000033">
    <property type="protein sequence ID" value="EKB54382.1"/>
    <property type="molecule type" value="Genomic_DNA"/>
</dbReference>
<dbReference type="eggNOG" id="COG2849">
    <property type="taxonomic scope" value="Bacteria"/>
</dbReference>
<dbReference type="RefSeq" id="WP_002664403.1">
    <property type="nucleotide sequence ID" value="NZ_JH932293.1"/>
</dbReference>
<keyword evidence="3" id="KW-1185">Reference proteome</keyword>
<evidence type="ECO:0008006" key="4">
    <source>
        <dbReference type="Google" id="ProtNLM"/>
    </source>
</evidence>
<dbReference type="OrthoDB" id="830908at2"/>
<keyword evidence="1" id="KW-0732">Signal</keyword>
<dbReference type="HOGENOM" id="CLU_735016_0_0_10"/>
<name>K1LQK8_9FLAO</name>
<sequence>MSYFIRPYHCLFALLFSLVGIGGYAQENTENVKIIYNKENIPISVETSMPKIKNNIQKVYKGIYKDGKPYEGYFFVEDKEFEDMYSYYQYYEKGILKKQYSSDFLKEMWEKEAKGENFSEHIEEFNQETIFENGKPKNGSVIYPPYKEKSGIAVPIVIYKDFKPQKVFLDVFGIHYANRLIFEYHNQTIRVSAVKENEKWIVKKKDNWIYIKSADKEATDRFLTVTEGTPHSFSIYYVENGIVKQENFLLPQDGNYSKDGTITTLSNHLPIRTSKTIEAFFNELVQIIQEKGLADLEEFGEKFNKIEQTEILFYMLYNGEGIAEEGCKVLSLSEGGYLLQCYTATRAIFSKKVKSSDEINVEEIKKIMYGTFSPQR</sequence>
<evidence type="ECO:0000256" key="1">
    <source>
        <dbReference type="SAM" id="SignalP"/>
    </source>
</evidence>
<comment type="caution">
    <text evidence="2">The sequence shown here is derived from an EMBL/GenBank/DDBJ whole genome shotgun (WGS) entry which is preliminary data.</text>
</comment>
<dbReference type="AlphaFoldDB" id="K1LQK8"/>
<gene>
    <name evidence="2" type="ORF">HMPREF9699_01925</name>
</gene>
<protein>
    <recommendedName>
        <fullName evidence="4">YARHG domain-containing protein</fullName>
    </recommendedName>
</protein>